<evidence type="ECO:0000313" key="3">
    <source>
        <dbReference type="Proteomes" id="UP001597417"/>
    </source>
</evidence>
<sequence>MNAEFPDYDALFQRPGTAKGTAWGLWGDDDQLGTINLLTPERVVQAAALVRSGKRFNLDYPVNAFEPFPTGTRHAAGHHMFANNPHHRDDYLDSFYLQSSSHLDSLRHIGHPGRGFYGGRAKEEITDATDVLGIHHYAQAGIVGRGVLLDVDRYLAAQGTPLELNDPTAFDGDLLDAVAAAQGVELAPGDILLLHTGWAARYLALTTEERIALNKRRSTPGLAQTESVVRWLWNHRIALVAADNTGVERSPAQQSDYFDPAQPPPERGPNHNGMIHRPLIALLGMALGELWALDELAADCADDHRYEFLLVASPLNLVGGAGSPCNAIAIK</sequence>
<dbReference type="RefSeq" id="WP_378262012.1">
    <property type="nucleotide sequence ID" value="NZ_JBHUKR010000004.1"/>
</dbReference>
<dbReference type="EMBL" id="JBHUKR010000004">
    <property type="protein sequence ID" value="MFD2415842.1"/>
    <property type="molecule type" value="Genomic_DNA"/>
</dbReference>
<gene>
    <name evidence="2" type="ORF">ACFSXZ_05825</name>
</gene>
<dbReference type="PANTHER" id="PTHR34861">
    <property type="match status" value="1"/>
</dbReference>
<dbReference type="Pfam" id="PF04199">
    <property type="entry name" value="Cyclase"/>
    <property type="match status" value="1"/>
</dbReference>
<dbReference type="InterPro" id="IPR037175">
    <property type="entry name" value="KFase_sf"/>
</dbReference>
<name>A0ABW5FNC1_9PSEU</name>
<evidence type="ECO:0000256" key="1">
    <source>
        <dbReference type="SAM" id="MobiDB-lite"/>
    </source>
</evidence>
<dbReference type="InterPro" id="IPR007325">
    <property type="entry name" value="KFase/CYL"/>
</dbReference>
<organism evidence="2 3">
    <name type="scientific">Amycolatopsis pigmentata</name>
    <dbReference type="NCBI Taxonomy" id="450801"/>
    <lineage>
        <taxon>Bacteria</taxon>
        <taxon>Bacillati</taxon>
        <taxon>Actinomycetota</taxon>
        <taxon>Actinomycetes</taxon>
        <taxon>Pseudonocardiales</taxon>
        <taxon>Pseudonocardiaceae</taxon>
        <taxon>Amycolatopsis</taxon>
    </lineage>
</organism>
<proteinExistence type="predicted"/>
<keyword evidence="3" id="KW-1185">Reference proteome</keyword>
<accession>A0ABW5FNC1</accession>
<dbReference type="Gene3D" id="3.50.30.50">
    <property type="entry name" value="Putative cyclase"/>
    <property type="match status" value="1"/>
</dbReference>
<feature type="region of interest" description="Disordered" evidence="1">
    <location>
        <begin position="246"/>
        <end position="273"/>
    </location>
</feature>
<comment type="caution">
    <text evidence="2">The sequence shown here is derived from an EMBL/GenBank/DDBJ whole genome shotgun (WGS) entry which is preliminary data.</text>
</comment>
<protein>
    <submittedName>
        <fullName evidence="2">Cyclase family protein</fullName>
    </submittedName>
</protein>
<dbReference type="PANTHER" id="PTHR34861:SF10">
    <property type="entry name" value="CYCLASE"/>
    <property type="match status" value="1"/>
</dbReference>
<reference evidence="3" key="1">
    <citation type="journal article" date="2019" name="Int. J. Syst. Evol. Microbiol.">
        <title>The Global Catalogue of Microorganisms (GCM) 10K type strain sequencing project: providing services to taxonomists for standard genome sequencing and annotation.</title>
        <authorList>
            <consortium name="The Broad Institute Genomics Platform"/>
            <consortium name="The Broad Institute Genome Sequencing Center for Infectious Disease"/>
            <person name="Wu L."/>
            <person name="Ma J."/>
        </authorList>
    </citation>
    <scope>NUCLEOTIDE SEQUENCE [LARGE SCALE GENOMIC DNA]</scope>
    <source>
        <strain evidence="3">CGMCC 4.7645</strain>
    </source>
</reference>
<dbReference type="SUPFAM" id="SSF102198">
    <property type="entry name" value="Putative cyclase"/>
    <property type="match status" value="1"/>
</dbReference>
<evidence type="ECO:0000313" key="2">
    <source>
        <dbReference type="EMBL" id="MFD2415842.1"/>
    </source>
</evidence>
<dbReference type="Proteomes" id="UP001597417">
    <property type="component" value="Unassembled WGS sequence"/>
</dbReference>